<dbReference type="Proteomes" id="UP000277424">
    <property type="component" value="Unassembled WGS sequence"/>
</dbReference>
<sequence length="168" mass="18294">MSGDRPGGRTPGGKTHEVIQPRNKLREMVGGKKPLGGDVLRKAETAAKKVQDKTDYTGHAQTNLTRLMVAYDRAQGAERAEALHDMFEIAHDMRGEGGSFGFPLVTQIGDILCKHLTALKSPEALELPIVKLHIDALKVVINQRLRGEGDDTAKQVVDGLARIALKPR</sequence>
<evidence type="ECO:0000313" key="2">
    <source>
        <dbReference type="Proteomes" id="UP000277424"/>
    </source>
</evidence>
<evidence type="ECO:0000313" key="1">
    <source>
        <dbReference type="EMBL" id="RKQ68156.1"/>
    </source>
</evidence>
<dbReference type="EMBL" id="RBIG01000004">
    <property type="protein sequence ID" value="RKQ68156.1"/>
    <property type="molecule type" value="Genomic_DNA"/>
</dbReference>
<name>A0A420WB20_9PROT</name>
<proteinExistence type="predicted"/>
<protein>
    <recommendedName>
        <fullName evidence="3">Hpt domain-containing protein</fullName>
    </recommendedName>
</protein>
<evidence type="ECO:0008006" key="3">
    <source>
        <dbReference type="Google" id="ProtNLM"/>
    </source>
</evidence>
<dbReference type="AlphaFoldDB" id="A0A420WB20"/>
<accession>A0A420WB20</accession>
<dbReference type="InterPro" id="IPR036641">
    <property type="entry name" value="HPT_dom_sf"/>
</dbReference>
<reference evidence="1 2" key="1">
    <citation type="submission" date="2018-10" db="EMBL/GenBank/DDBJ databases">
        <title>Comparative analysis of microorganisms from saline springs in Andes Mountain Range, Colombia.</title>
        <authorList>
            <person name="Rubin E."/>
        </authorList>
    </citation>
    <scope>NUCLEOTIDE SEQUENCE [LARGE SCALE GENOMIC DNA]</scope>
    <source>
        <strain evidence="1 2">USBA 36</strain>
    </source>
</reference>
<dbReference type="OrthoDB" id="9786548at2"/>
<organism evidence="1 2">
    <name type="scientific">Oceanibaculum indicum</name>
    <dbReference type="NCBI Taxonomy" id="526216"/>
    <lineage>
        <taxon>Bacteria</taxon>
        <taxon>Pseudomonadati</taxon>
        <taxon>Pseudomonadota</taxon>
        <taxon>Alphaproteobacteria</taxon>
        <taxon>Rhodospirillales</taxon>
        <taxon>Oceanibaculaceae</taxon>
        <taxon>Oceanibaculum</taxon>
    </lineage>
</organism>
<comment type="caution">
    <text evidence="1">The sequence shown here is derived from an EMBL/GenBank/DDBJ whole genome shotgun (WGS) entry which is preliminary data.</text>
</comment>
<dbReference type="RefSeq" id="WP_147431129.1">
    <property type="nucleotide sequence ID" value="NZ_RBIG01000004.1"/>
</dbReference>
<dbReference type="GO" id="GO:0000160">
    <property type="term" value="P:phosphorelay signal transduction system"/>
    <property type="evidence" value="ECO:0007669"/>
    <property type="project" value="InterPro"/>
</dbReference>
<dbReference type="SUPFAM" id="SSF47226">
    <property type="entry name" value="Histidine-containing phosphotransfer domain, HPT domain"/>
    <property type="match status" value="1"/>
</dbReference>
<gene>
    <name evidence="1" type="ORF">BCL74_3475</name>
</gene>